<feature type="coiled-coil region" evidence="1">
    <location>
        <begin position="105"/>
        <end position="191"/>
    </location>
</feature>
<dbReference type="EMBL" id="CAJFCV020000003">
    <property type="protein sequence ID" value="CAG9108749.1"/>
    <property type="molecule type" value="Genomic_DNA"/>
</dbReference>
<dbReference type="Proteomes" id="UP000659654">
    <property type="component" value="Unassembled WGS sequence"/>
</dbReference>
<dbReference type="Proteomes" id="UP000095284">
    <property type="component" value="Unplaced"/>
</dbReference>
<keyword evidence="1" id="KW-0175">Coiled coil</keyword>
<dbReference type="Proteomes" id="UP000582659">
    <property type="component" value="Unassembled WGS sequence"/>
</dbReference>
<evidence type="ECO:0000313" key="2">
    <source>
        <dbReference type="EMBL" id="CAD5221694.1"/>
    </source>
</evidence>
<evidence type="ECO:0000313" key="3">
    <source>
        <dbReference type="Proteomes" id="UP000095284"/>
    </source>
</evidence>
<dbReference type="WBParaSite" id="BXY_1620900.1">
    <property type="protein sequence ID" value="BXY_1620900.1"/>
    <property type="gene ID" value="BXY_1620900"/>
</dbReference>
<reference evidence="5" key="1">
    <citation type="submission" date="2016-11" db="UniProtKB">
        <authorList>
            <consortium name="WormBaseParasite"/>
        </authorList>
    </citation>
    <scope>IDENTIFICATION</scope>
</reference>
<organism evidence="3 5">
    <name type="scientific">Bursaphelenchus xylophilus</name>
    <name type="common">Pinewood nematode worm</name>
    <name type="synonym">Aphelenchoides xylophilus</name>
    <dbReference type="NCBI Taxonomy" id="6326"/>
    <lineage>
        <taxon>Eukaryota</taxon>
        <taxon>Metazoa</taxon>
        <taxon>Ecdysozoa</taxon>
        <taxon>Nematoda</taxon>
        <taxon>Chromadorea</taxon>
        <taxon>Rhabditida</taxon>
        <taxon>Tylenchina</taxon>
        <taxon>Tylenchomorpha</taxon>
        <taxon>Aphelenchoidea</taxon>
        <taxon>Aphelenchoididae</taxon>
        <taxon>Bursaphelenchus</taxon>
    </lineage>
</organism>
<dbReference type="AlphaFoldDB" id="A0A1I7ST40"/>
<evidence type="ECO:0000313" key="4">
    <source>
        <dbReference type="Proteomes" id="UP000659654"/>
    </source>
</evidence>
<keyword evidence="4" id="KW-1185">Reference proteome</keyword>
<evidence type="ECO:0000313" key="5">
    <source>
        <dbReference type="WBParaSite" id="BXY_1620900.1"/>
    </source>
</evidence>
<gene>
    <name evidence="2" type="ORF">BXYJ_LOCUS6806</name>
</gene>
<accession>A0A1I7ST40</accession>
<name>A0A1I7ST40_BURXY</name>
<dbReference type="EMBL" id="CAJFDI010000003">
    <property type="protein sequence ID" value="CAD5221694.1"/>
    <property type="molecule type" value="Genomic_DNA"/>
</dbReference>
<sequence>MSTISETQTKREGVVANLKSIRVGKTKLLAMLGSLKEAEQRGEEIDKTLIGQLVEAYDKLKIQEDEYLTVLKDIIQQHFVEYKAEKTRVEKEREAEETVLQPVRTEEEQKLLDEFLKEIDEVEESARAAYDRNEELMNKLREKLEQKQVIDHLNNVKEAELDKTMAAKERVLAEKEALARAEQVRDRLKKEFLKRGLAKRSDEPLAEEILPSDCSERVPEIPKFLPEPRSEEEKAMNEKIQKHIESIKTRRQRMKECGLRLNDMMDISQNIQQAVVRTSNIGELQKKLEDLKTAESEQTEESPAN</sequence>
<protein>
    <submittedName>
        <fullName evidence="2">(pine wood nematode) hypothetical protein</fullName>
    </submittedName>
</protein>
<proteinExistence type="predicted"/>
<dbReference type="OrthoDB" id="2125770at2759"/>
<evidence type="ECO:0000256" key="1">
    <source>
        <dbReference type="SAM" id="Coils"/>
    </source>
</evidence>
<reference evidence="2" key="2">
    <citation type="submission" date="2020-09" db="EMBL/GenBank/DDBJ databases">
        <authorList>
            <person name="Kikuchi T."/>
        </authorList>
    </citation>
    <scope>NUCLEOTIDE SEQUENCE</scope>
    <source>
        <strain evidence="2">Ka4C1</strain>
    </source>
</reference>